<dbReference type="FunCoup" id="A0A6P5ICN6">
    <property type="interactions" value="331"/>
</dbReference>
<evidence type="ECO:0000256" key="1">
    <source>
        <dbReference type="ARBA" id="ARBA00004214"/>
    </source>
</evidence>
<keyword evidence="6" id="KW-0479">Metal-binding</keyword>
<feature type="coiled-coil region" evidence="14">
    <location>
        <begin position="335"/>
        <end position="564"/>
    </location>
</feature>
<dbReference type="SUPFAM" id="SSF144270">
    <property type="entry name" value="Eferin C-derminal domain-like"/>
    <property type="match status" value="1"/>
</dbReference>
<dbReference type="Gene3D" id="1.10.238.10">
    <property type="entry name" value="EF-hand"/>
    <property type="match status" value="1"/>
</dbReference>
<evidence type="ECO:0000256" key="6">
    <source>
        <dbReference type="ARBA" id="ARBA00022723"/>
    </source>
</evidence>
<dbReference type="PROSITE" id="PS50222">
    <property type="entry name" value="EF_HAND_2"/>
    <property type="match status" value="1"/>
</dbReference>
<dbReference type="PANTHER" id="PTHR15726:SF5">
    <property type="entry name" value="RAB11 FAMILY-INTERACTING PROTEIN 4"/>
    <property type="match status" value="1"/>
</dbReference>
<evidence type="ECO:0000256" key="4">
    <source>
        <dbReference type="ARBA" id="ARBA00004654"/>
    </source>
</evidence>
<keyword evidence="10" id="KW-0472">Membrane</keyword>
<evidence type="ECO:0000259" key="17">
    <source>
        <dbReference type="PROSITE" id="PS51511"/>
    </source>
</evidence>
<dbReference type="Pfam" id="PF09457">
    <property type="entry name" value="RBD-FIP"/>
    <property type="match status" value="1"/>
</dbReference>
<feature type="domain" description="EF-hand" evidence="16">
    <location>
        <begin position="49"/>
        <end position="84"/>
    </location>
</feature>
<dbReference type="Pfam" id="PF13499">
    <property type="entry name" value="EF-hand_7"/>
    <property type="match status" value="1"/>
</dbReference>
<dbReference type="GO" id="GO:0055038">
    <property type="term" value="C:recycling endosome membrane"/>
    <property type="evidence" value="ECO:0007669"/>
    <property type="project" value="UniProtKB-SubCell"/>
</dbReference>
<dbReference type="InterPro" id="IPR019018">
    <property type="entry name" value="Rab-bd_FIP-RBD"/>
</dbReference>
<feature type="domain" description="FIP-RBD" evidence="17">
    <location>
        <begin position="572"/>
        <end position="634"/>
    </location>
</feature>
<dbReference type="PANTHER" id="PTHR15726">
    <property type="entry name" value="RAB11-FAMILY INTERACTING PROTEIN"/>
    <property type="match status" value="1"/>
</dbReference>
<keyword evidence="9 14" id="KW-0175">Coiled coil</keyword>
<dbReference type="Gene3D" id="1.20.5.2440">
    <property type="match status" value="1"/>
</dbReference>
<dbReference type="InterPro" id="IPR037245">
    <property type="entry name" value="FIP-RBD_C_sf"/>
</dbReference>
<sequence length="635" mass="72223">MAGGAGWAGGPAALLRSVRRLREVFEVCGRDADGFLRVERFVALGLQFGQGEEVEKLVKYLDPNDMGRINFKDFCHGVFAMKGCEEVLKDVLAMESTAALQCEPEIGDYEDQGSEIRDPAYVDSENTLGESDLFPEDEAMTLAQHEVLHESDMDSAIDSAPSLEVSDMSPGEEKDGVLGGLFLPGDKSFIPNPSATSDLSTHSTASLISNEEQFEDYGEGDDVDFNPSSPCPDDETRTNAYSDLGSSVSSSAGQTPRKTRHIYNNELLDVYCSQCCKKISLLNDLEARLKNLKANSPNRKISSTAFGRQLMHSSNFSSSNGSTEDLFRDSIDSCDNDLTEKVSFLEKKVTELENDSLTNGDLKSKLKQENTQLVHRVHELEEIMKDQETMAEQTLEEEIRRHRELFSKLEKEKSTEIELLNTRVQQVEEENTELRTTVTRLKSQTEKLDEERQRMSDRLEDTSLRLKDEMDLYKRMMDKLRQNRIEYHKEREATQELIEDLRKELEHLQLYKLDCERPGRGRSSSSSMSEFNAKAREIELEHEIKRLKQENQKLRDQNDDLNGQILSLSLYEAKNLFATQTKAQSLAAEIDSASRDELMEALKEQEEINYRLRQYMDKIILAILDHNPSILEIKN</sequence>
<dbReference type="InterPro" id="IPR051977">
    <property type="entry name" value="Rab11-interacting_regulator"/>
</dbReference>
<evidence type="ECO:0000256" key="8">
    <source>
        <dbReference type="ARBA" id="ARBA00022837"/>
    </source>
</evidence>
<organism evidence="18 19">
    <name type="scientific">Phascolarctos cinereus</name>
    <name type="common">Koala</name>
    <dbReference type="NCBI Taxonomy" id="38626"/>
    <lineage>
        <taxon>Eukaryota</taxon>
        <taxon>Metazoa</taxon>
        <taxon>Chordata</taxon>
        <taxon>Craniata</taxon>
        <taxon>Vertebrata</taxon>
        <taxon>Euteleostomi</taxon>
        <taxon>Mammalia</taxon>
        <taxon>Metatheria</taxon>
        <taxon>Diprotodontia</taxon>
        <taxon>Phascolarctidae</taxon>
        <taxon>Phascolarctos</taxon>
    </lineage>
</organism>
<dbReference type="GO" id="GO:0005509">
    <property type="term" value="F:calcium ion binding"/>
    <property type="evidence" value="ECO:0007669"/>
    <property type="project" value="InterPro"/>
</dbReference>
<keyword evidence="11" id="KW-0968">Cytoplasmic vesicle</keyword>
<evidence type="ECO:0000256" key="5">
    <source>
        <dbReference type="ARBA" id="ARBA00022448"/>
    </source>
</evidence>
<evidence type="ECO:0000256" key="14">
    <source>
        <dbReference type="SAM" id="Coils"/>
    </source>
</evidence>
<comment type="subcellular location">
    <subcellularLocation>
        <location evidence="3">Cleavage furrow</location>
    </subcellularLocation>
    <subcellularLocation>
        <location evidence="2">Cytoplasmic vesicle</location>
    </subcellularLocation>
    <subcellularLocation>
        <location evidence="1">Midbody</location>
    </subcellularLocation>
    <subcellularLocation>
        <location evidence="4">Recycling endosome membrane</location>
        <topology evidence="4">Peripheral membrane protein</topology>
    </subcellularLocation>
</comment>
<dbReference type="GeneID" id="110192252"/>
<evidence type="ECO:0000256" key="10">
    <source>
        <dbReference type="ARBA" id="ARBA00023136"/>
    </source>
</evidence>
<evidence type="ECO:0000256" key="12">
    <source>
        <dbReference type="ARBA" id="ARBA00064067"/>
    </source>
</evidence>
<evidence type="ECO:0000313" key="19">
    <source>
        <dbReference type="RefSeq" id="XP_020818973.1"/>
    </source>
</evidence>
<keyword evidence="8" id="KW-0106">Calcium</keyword>
<feature type="region of interest" description="Disordered" evidence="15">
    <location>
        <begin position="216"/>
        <end position="256"/>
    </location>
</feature>
<protein>
    <recommendedName>
        <fullName evidence="13">Rab11 family-interacting protein 4</fullName>
    </recommendedName>
</protein>
<evidence type="ECO:0000313" key="18">
    <source>
        <dbReference type="Proteomes" id="UP000515140"/>
    </source>
</evidence>
<proteinExistence type="predicted"/>
<evidence type="ECO:0000259" key="16">
    <source>
        <dbReference type="PROSITE" id="PS50222"/>
    </source>
</evidence>
<dbReference type="InterPro" id="IPR011992">
    <property type="entry name" value="EF-hand-dom_pair"/>
</dbReference>
<reference evidence="19" key="1">
    <citation type="submission" date="2025-08" db="UniProtKB">
        <authorList>
            <consortium name="RefSeq"/>
        </authorList>
    </citation>
    <scope>IDENTIFICATION</scope>
    <source>
        <tissue evidence="19">Spleen</tissue>
    </source>
</reference>
<dbReference type="InterPro" id="IPR057316">
    <property type="entry name" value="Rab11-FIP3/4_dom"/>
</dbReference>
<gene>
    <name evidence="19" type="primary">RAB11FIP4</name>
</gene>
<evidence type="ECO:0000256" key="9">
    <source>
        <dbReference type="ARBA" id="ARBA00023054"/>
    </source>
</evidence>
<dbReference type="GO" id="GO:0032154">
    <property type="term" value="C:cleavage furrow"/>
    <property type="evidence" value="ECO:0007669"/>
    <property type="project" value="UniProtKB-SubCell"/>
</dbReference>
<evidence type="ECO:0000256" key="3">
    <source>
        <dbReference type="ARBA" id="ARBA00004626"/>
    </source>
</evidence>
<evidence type="ECO:0000256" key="7">
    <source>
        <dbReference type="ARBA" id="ARBA00022753"/>
    </source>
</evidence>
<dbReference type="InParanoid" id="A0A6P5ICN6"/>
<dbReference type="GO" id="GO:0030496">
    <property type="term" value="C:midbody"/>
    <property type="evidence" value="ECO:0007669"/>
    <property type="project" value="UniProtKB-SubCell"/>
</dbReference>
<keyword evidence="18" id="KW-1185">Reference proteome</keyword>
<dbReference type="FunFam" id="1.10.238.10:FF:000284">
    <property type="entry name" value="RAB11 family interacting protein 4"/>
    <property type="match status" value="1"/>
</dbReference>
<dbReference type="GO" id="GO:0030139">
    <property type="term" value="C:endocytic vesicle"/>
    <property type="evidence" value="ECO:0007669"/>
    <property type="project" value="TreeGrafter"/>
</dbReference>
<dbReference type="AlphaFoldDB" id="A0A6P5ICN6"/>
<dbReference type="KEGG" id="pcw:110192252"/>
<comment type="subunit">
    <text evidence="12">Homodimer. Forms a complex with Rab11 (RAB11A or RAB11B) and ARF6. Interacts with RAB11A; the interaction is direct. Forms a heterooligomeric complex with RAB11FIP2, RAB11FIP3 and RAB11FIP5. Interacts with ECPAS.</text>
</comment>
<dbReference type="GO" id="GO:0032465">
    <property type="term" value="P:regulation of cytokinesis"/>
    <property type="evidence" value="ECO:0007669"/>
    <property type="project" value="TreeGrafter"/>
</dbReference>
<keyword evidence="7" id="KW-0967">Endosome</keyword>
<dbReference type="InterPro" id="IPR002048">
    <property type="entry name" value="EF_hand_dom"/>
</dbReference>
<dbReference type="RefSeq" id="XP_020818973.1">
    <property type="nucleotide sequence ID" value="XM_020963314.1"/>
</dbReference>
<evidence type="ECO:0000256" key="2">
    <source>
        <dbReference type="ARBA" id="ARBA00004541"/>
    </source>
</evidence>
<dbReference type="GO" id="GO:0032456">
    <property type="term" value="P:endocytic recycling"/>
    <property type="evidence" value="ECO:0007669"/>
    <property type="project" value="TreeGrafter"/>
</dbReference>
<accession>A0A6P5ICN6</accession>
<dbReference type="Proteomes" id="UP000515140">
    <property type="component" value="Unplaced"/>
</dbReference>
<name>A0A6P5ICN6_PHACI</name>
<evidence type="ECO:0000256" key="15">
    <source>
        <dbReference type="SAM" id="MobiDB-lite"/>
    </source>
</evidence>
<dbReference type="SUPFAM" id="SSF47473">
    <property type="entry name" value="EF-hand"/>
    <property type="match status" value="1"/>
</dbReference>
<evidence type="ECO:0000256" key="11">
    <source>
        <dbReference type="ARBA" id="ARBA00023329"/>
    </source>
</evidence>
<dbReference type="FunFam" id="1.20.5.2440:FF:000001">
    <property type="entry name" value="RAB11 family interacting protein 4"/>
    <property type="match status" value="1"/>
</dbReference>
<dbReference type="CTD" id="84440"/>
<dbReference type="PROSITE" id="PS51511">
    <property type="entry name" value="FIP_RBD"/>
    <property type="match status" value="1"/>
</dbReference>
<keyword evidence="5" id="KW-0813">Transport</keyword>
<dbReference type="Pfam" id="PF25450">
    <property type="entry name" value="Rab11-FIP3"/>
    <property type="match status" value="1"/>
</dbReference>
<evidence type="ECO:0000256" key="13">
    <source>
        <dbReference type="ARBA" id="ARBA00071488"/>
    </source>
</evidence>